<evidence type="ECO:0000259" key="4">
    <source>
        <dbReference type="Pfam" id="PF22725"/>
    </source>
</evidence>
<dbReference type="AlphaFoldDB" id="A0AAE3AYM0"/>
<dbReference type="Pfam" id="PF22725">
    <property type="entry name" value="GFO_IDH_MocA_C3"/>
    <property type="match status" value="1"/>
</dbReference>
<evidence type="ECO:0000256" key="2">
    <source>
        <dbReference type="ARBA" id="ARBA00023002"/>
    </source>
</evidence>
<dbReference type="Pfam" id="PF01408">
    <property type="entry name" value="GFO_IDH_MocA"/>
    <property type="match status" value="1"/>
</dbReference>
<accession>A0AAE3AYM0</accession>
<dbReference type="PANTHER" id="PTHR43708">
    <property type="entry name" value="CONSERVED EXPRESSED OXIDOREDUCTASE (EUROFUNG)"/>
    <property type="match status" value="1"/>
</dbReference>
<dbReference type="SUPFAM" id="SSF55347">
    <property type="entry name" value="Glyceraldehyde-3-phosphate dehydrogenase-like, C-terminal domain"/>
    <property type="match status" value="1"/>
</dbReference>
<evidence type="ECO:0000259" key="3">
    <source>
        <dbReference type="Pfam" id="PF01408"/>
    </source>
</evidence>
<organism evidence="5 6">
    <name type="scientific">Gallintestinimicrobium propionicum</name>
    <dbReference type="NCBI Taxonomy" id="2981770"/>
    <lineage>
        <taxon>Bacteria</taxon>
        <taxon>Bacillati</taxon>
        <taxon>Bacillota</taxon>
        <taxon>Clostridia</taxon>
        <taxon>Lachnospirales</taxon>
        <taxon>Lachnospiraceae</taxon>
        <taxon>Gallintestinimicrobium</taxon>
    </lineage>
</organism>
<dbReference type="GO" id="GO:0000166">
    <property type="term" value="F:nucleotide binding"/>
    <property type="evidence" value="ECO:0007669"/>
    <property type="project" value="InterPro"/>
</dbReference>
<protein>
    <submittedName>
        <fullName evidence="5">Gfo/Idh/MocA family oxidoreductase</fullName>
    </submittedName>
</protein>
<dbReference type="RefSeq" id="WP_262587426.1">
    <property type="nucleotide sequence ID" value="NZ_JAJEQF010000026.1"/>
</dbReference>
<dbReference type="SUPFAM" id="SSF51735">
    <property type="entry name" value="NAD(P)-binding Rossmann-fold domains"/>
    <property type="match status" value="1"/>
</dbReference>
<comment type="similarity">
    <text evidence="1">Belongs to the Gfo/Idh/MocA family.</text>
</comment>
<dbReference type="EMBL" id="JAJEQF010000026">
    <property type="protein sequence ID" value="MCC2168050.1"/>
    <property type="molecule type" value="Genomic_DNA"/>
</dbReference>
<feature type="domain" description="GFO/IDH/MocA-like oxidoreductase" evidence="4">
    <location>
        <begin position="128"/>
        <end position="246"/>
    </location>
</feature>
<feature type="domain" description="Gfo/Idh/MocA-like oxidoreductase N-terminal" evidence="3">
    <location>
        <begin position="4"/>
        <end position="118"/>
    </location>
</feature>
<keyword evidence="6" id="KW-1185">Reference proteome</keyword>
<proteinExistence type="inferred from homology"/>
<sequence length="349" mass="38792">MKHRLAMVGFGGMAGWHYDLIQRIDDLEVAGIWDIKEERRTYAEGKGIHVYKSEEDLMADPTVDIVLVATPNDVHKGVVIRAMEAGKNAVSEKPVTLCSADLAEMRAAAEKTGKFFTVHQNRRWDEDFLTVKNIMAEGKLGEIFRIESRVHGSRGIPGDWRQEKEHGGGMVLDWGVHLLDQALLLYPGVKLNTVYATLTNVTNQLVDDGFSADLGFENGVHVLVEVGTSNFVSLPRWYVLGADGTAVIQDFGRDGKMVCATGVNEGDVVPVITAAGLTKTMAPRREDTIRTEDLPWADSDIRDFYRNVMAVIEGKAESRIKLDEVARVMRLMEAIFESAEKKQVIKFEA</sequence>
<gene>
    <name evidence="5" type="ORF">LKD45_10150</name>
</gene>
<keyword evidence="2" id="KW-0560">Oxidoreductase</keyword>
<dbReference type="GO" id="GO:0016491">
    <property type="term" value="F:oxidoreductase activity"/>
    <property type="evidence" value="ECO:0007669"/>
    <property type="project" value="UniProtKB-KW"/>
</dbReference>
<evidence type="ECO:0000256" key="1">
    <source>
        <dbReference type="ARBA" id="ARBA00010928"/>
    </source>
</evidence>
<reference evidence="5 6" key="1">
    <citation type="submission" date="2021-10" db="EMBL/GenBank/DDBJ databases">
        <title>Anaerobic single-cell dispensing facilitates the cultivation of human gut bacteria.</title>
        <authorList>
            <person name="Afrizal A."/>
        </authorList>
    </citation>
    <scope>NUCLEOTIDE SEQUENCE [LARGE SCALE GENOMIC DNA]</scope>
    <source>
        <strain evidence="5 6">CLA-AA-H244</strain>
    </source>
</reference>
<evidence type="ECO:0000313" key="5">
    <source>
        <dbReference type="EMBL" id="MCC2168050.1"/>
    </source>
</evidence>
<dbReference type="Proteomes" id="UP001199355">
    <property type="component" value="Unassembled WGS sequence"/>
</dbReference>
<name>A0AAE3AYM0_9FIRM</name>
<dbReference type="Gene3D" id="3.40.50.720">
    <property type="entry name" value="NAD(P)-binding Rossmann-like Domain"/>
    <property type="match status" value="1"/>
</dbReference>
<evidence type="ECO:0000313" key="6">
    <source>
        <dbReference type="Proteomes" id="UP001199355"/>
    </source>
</evidence>
<dbReference type="Gene3D" id="3.30.360.10">
    <property type="entry name" value="Dihydrodipicolinate Reductase, domain 2"/>
    <property type="match status" value="1"/>
</dbReference>
<dbReference type="InterPro" id="IPR051317">
    <property type="entry name" value="Gfo/Idh/MocA_oxidoreduct"/>
</dbReference>
<dbReference type="InterPro" id="IPR036291">
    <property type="entry name" value="NAD(P)-bd_dom_sf"/>
</dbReference>
<dbReference type="InterPro" id="IPR000683">
    <property type="entry name" value="Gfo/Idh/MocA-like_OxRdtase_N"/>
</dbReference>
<comment type="caution">
    <text evidence="5">The sequence shown here is derived from an EMBL/GenBank/DDBJ whole genome shotgun (WGS) entry which is preliminary data.</text>
</comment>
<dbReference type="PANTHER" id="PTHR43708:SF5">
    <property type="entry name" value="CONSERVED EXPRESSED OXIDOREDUCTASE (EUROFUNG)-RELATED"/>
    <property type="match status" value="1"/>
</dbReference>
<dbReference type="InterPro" id="IPR055170">
    <property type="entry name" value="GFO_IDH_MocA-like_dom"/>
</dbReference>